<evidence type="ECO:0000313" key="3">
    <source>
        <dbReference type="EMBL" id="CAD9241997.1"/>
    </source>
</evidence>
<dbReference type="SMART" id="SM00580">
    <property type="entry name" value="PUG"/>
    <property type="match status" value="1"/>
</dbReference>
<dbReference type="Gene3D" id="3.10.20.90">
    <property type="entry name" value="Phosphatidylinositol 3-kinase Catalytic Subunit, Chain A, domain 1"/>
    <property type="match status" value="1"/>
</dbReference>
<feature type="domain" description="WLM" evidence="2">
    <location>
        <begin position="129"/>
        <end position="353"/>
    </location>
</feature>
<protein>
    <recommendedName>
        <fullName evidence="2">WLM domain-containing protein</fullName>
    </recommendedName>
</protein>
<feature type="compositionally biased region" description="Acidic residues" evidence="1">
    <location>
        <begin position="392"/>
        <end position="406"/>
    </location>
</feature>
<dbReference type="PANTHER" id="PTHR47796:SF1">
    <property type="entry name" value="OS08G0500800 PROTEIN"/>
    <property type="match status" value="1"/>
</dbReference>
<reference evidence="3" key="1">
    <citation type="submission" date="2021-01" db="EMBL/GenBank/DDBJ databases">
        <authorList>
            <person name="Corre E."/>
            <person name="Pelletier E."/>
            <person name="Niang G."/>
            <person name="Scheremetjew M."/>
            <person name="Finn R."/>
            <person name="Kale V."/>
            <person name="Holt S."/>
            <person name="Cochrane G."/>
            <person name="Meng A."/>
            <person name="Brown T."/>
            <person name="Cohen L."/>
        </authorList>
    </citation>
    <scope>NUCLEOTIDE SEQUENCE</scope>
    <source>
        <strain evidence="3">CCMP2877</strain>
    </source>
</reference>
<dbReference type="Pfam" id="PF09409">
    <property type="entry name" value="PUB"/>
    <property type="match status" value="1"/>
</dbReference>
<dbReference type="Pfam" id="PF08325">
    <property type="entry name" value="WLM"/>
    <property type="match status" value="1"/>
</dbReference>
<feature type="region of interest" description="Disordered" evidence="1">
    <location>
        <begin position="392"/>
        <end position="430"/>
    </location>
</feature>
<dbReference type="Gene3D" id="1.20.58.2190">
    <property type="match status" value="1"/>
</dbReference>
<feature type="compositionally biased region" description="Low complexity" evidence="1">
    <location>
        <begin position="466"/>
        <end position="486"/>
    </location>
</feature>
<accession>A0A7S1TNB9</accession>
<dbReference type="AlphaFoldDB" id="A0A7S1TNB9"/>
<gene>
    <name evidence="3" type="ORF">PPAR1163_LOCUS339</name>
</gene>
<dbReference type="PROSITE" id="PS51397">
    <property type="entry name" value="WLM"/>
    <property type="match status" value="1"/>
</dbReference>
<feature type="region of interest" description="Disordered" evidence="1">
    <location>
        <begin position="466"/>
        <end position="488"/>
    </location>
</feature>
<feature type="compositionally biased region" description="Pro residues" evidence="1">
    <location>
        <begin position="412"/>
        <end position="426"/>
    </location>
</feature>
<evidence type="ECO:0000256" key="1">
    <source>
        <dbReference type="SAM" id="MobiDB-lite"/>
    </source>
</evidence>
<dbReference type="InterPro" id="IPR013536">
    <property type="entry name" value="WLM_dom"/>
</dbReference>
<dbReference type="SUPFAM" id="SSF143503">
    <property type="entry name" value="PUG domain-like"/>
    <property type="match status" value="1"/>
</dbReference>
<dbReference type="EMBL" id="HBGJ01000446">
    <property type="protein sequence ID" value="CAD9241997.1"/>
    <property type="molecule type" value="Transcribed_RNA"/>
</dbReference>
<dbReference type="InterPro" id="IPR036339">
    <property type="entry name" value="PUB-like_dom_sf"/>
</dbReference>
<dbReference type="InterPro" id="IPR018997">
    <property type="entry name" value="PUB_domain"/>
</dbReference>
<sequence>MGVRVTYRGREVLALGPAELGDDGPTLGWLKGELRQKTGVAPATMKLLLKGRRLSGDAVALAELCRDAPGAAIVLVGSAEAEIDKLRAAEESAAAAARRVADDLDAAGSAEARRRRRLAAGGKLVRDLHREGPRSYGFGRIVTLPGLPGEERARNILEGLASDPGVLAVMKKWNWFVPELCEMYPEGKVGVSEVCVLGLNENHGQRIRLRIRTDDLRGFRKLLNIRGVLFHELAHNEHGDHDDDFYMLMREIEREANALDWRRSAGNVAAEGGARVRASDREVLGLDRAAGLDAPEENEMWIRDLSGAAPRPTYFEGGSGAAGGESGDVMRDAGLPADARSMAALAAAERQRQRQRERSRFAPAEGAQEEKSSCPGDFGRSCACGRCAAEAPEAEPSEGMDVDEASDVTSTPTPPGVALPPPPPPEAVAAEGFTGIDEGVAAVADGRVPGEDSEAMIVEEVAEAEAPGDAAAAQNLANEPEASPAPEAEEAAVDETFLAAAISDMGPAGERLQGAVQGLYSGAAGEWGASRVAAGKTIIRILGNIVENPAEEKFQTIKETSKVFRTRVALYPAAVSVLLHAGFAWDDGAAAQGRALVWKRKDLALVYVAKALLEGKIAKA</sequence>
<feature type="region of interest" description="Disordered" evidence="1">
    <location>
        <begin position="313"/>
        <end position="376"/>
    </location>
</feature>
<name>A0A7S1TNB9_9STRA</name>
<evidence type="ECO:0000259" key="2">
    <source>
        <dbReference type="PROSITE" id="PS51397"/>
    </source>
</evidence>
<feature type="compositionally biased region" description="Gly residues" evidence="1">
    <location>
        <begin position="317"/>
        <end position="326"/>
    </location>
</feature>
<proteinExistence type="predicted"/>
<feature type="compositionally biased region" description="Low complexity" evidence="1">
    <location>
        <begin position="337"/>
        <end position="348"/>
    </location>
</feature>
<feature type="compositionally biased region" description="Basic and acidic residues" evidence="1">
    <location>
        <begin position="349"/>
        <end position="360"/>
    </location>
</feature>
<organism evidence="3">
    <name type="scientific">Phaeomonas parva</name>
    <dbReference type="NCBI Taxonomy" id="124430"/>
    <lineage>
        <taxon>Eukaryota</taxon>
        <taxon>Sar</taxon>
        <taxon>Stramenopiles</taxon>
        <taxon>Ochrophyta</taxon>
        <taxon>Pinguiophyceae</taxon>
        <taxon>Pinguiochrysidales</taxon>
        <taxon>Pinguiochrysidaceae</taxon>
        <taxon>Phaeomonas</taxon>
    </lineage>
</organism>
<dbReference type="PANTHER" id="PTHR47796">
    <property type="entry name" value="ZINC METALLOPROTEINASE-LIKE PROTEIN"/>
    <property type="match status" value="1"/>
</dbReference>